<dbReference type="InterPro" id="IPR008978">
    <property type="entry name" value="HSP20-like_chaperone"/>
</dbReference>
<dbReference type="AlphaFoldDB" id="A0A7M5VC16"/>
<name>A0A7M5VC16_9CNID</name>
<dbReference type="CDD" id="cd00298">
    <property type="entry name" value="ACD_sHsps_p23-like"/>
    <property type="match status" value="1"/>
</dbReference>
<dbReference type="EnsemblMetazoa" id="CLYHEMT008171.1">
    <property type="protein sequence ID" value="CLYHEMP008171.1"/>
    <property type="gene ID" value="CLYHEMG008171"/>
</dbReference>
<dbReference type="RefSeq" id="XP_066926858.1">
    <property type="nucleotide sequence ID" value="XM_067070757.1"/>
</dbReference>
<feature type="domain" description="PIH1D1/2/3 CS-like" evidence="5">
    <location>
        <begin position="217"/>
        <end position="314"/>
    </location>
</feature>
<dbReference type="OrthoDB" id="5135119at2759"/>
<dbReference type="GO" id="GO:0006364">
    <property type="term" value="P:rRNA processing"/>
    <property type="evidence" value="ECO:0007669"/>
    <property type="project" value="TreeGrafter"/>
</dbReference>
<dbReference type="InterPro" id="IPR050734">
    <property type="entry name" value="PIH1/Kintoun_subfamily"/>
</dbReference>
<evidence type="ECO:0000259" key="5">
    <source>
        <dbReference type="Pfam" id="PF18201"/>
    </source>
</evidence>
<proteinExistence type="inferred from homology"/>
<feature type="domain" description="PIH1 N-terminal" evidence="4">
    <location>
        <begin position="37"/>
        <end position="184"/>
    </location>
</feature>
<dbReference type="GO" id="GO:1990904">
    <property type="term" value="C:ribonucleoprotein complex"/>
    <property type="evidence" value="ECO:0007669"/>
    <property type="project" value="TreeGrafter"/>
</dbReference>
<evidence type="ECO:0000259" key="4">
    <source>
        <dbReference type="Pfam" id="PF08190"/>
    </source>
</evidence>
<evidence type="ECO:0000256" key="1">
    <source>
        <dbReference type="ARBA" id="ARBA00008511"/>
    </source>
</evidence>
<evidence type="ECO:0000313" key="6">
    <source>
        <dbReference type="EnsemblMetazoa" id="CLYHEMP008171.1"/>
    </source>
</evidence>
<dbReference type="Pfam" id="PF08190">
    <property type="entry name" value="PIH1"/>
    <property type="match status" value="1"/>
</dbReference>
<comment type="function">
    <text evidence="3">Involved in the assembly of C/D box small nucleolar ribonucleoprotein (snoRNP) particles. Recruits the SWI/SNF complex to the core promoter of rRNA genes and enhances pre-rRNA transcription. Mediates interaction of TELO2 with the R2TP complex which is necessary for the stability of MTOR and SMG1. Positively regulates the assembly and activity of the mTORC1 complex.</text>
</comment>
<accession>A0A7M5VC16</accession>
<dbReference type="PANTHER" id="PTHR22997">
    <property type="entry name" value="PIH1 DOMAIN-CONTAINING PROTEIN 1"/>
    <property type="match status" value="1"/>
</dbReference>
<dbReference type="GeneID" id="136814241"/>
<evidence type="ECO:0000256" key="2">
    <source>
        <dbReference type="ARBA" id="ARBA00040540"/>
    </source>
</evidence>
<reference evidence="6" key="1">
    <citation type="submission" date="2021-01" db="UniProtKB">
        <authorList>
            <consortium name="EnsemblMetazoa"/>
        </authorList>
    </citation>
    <scope>IDENTIFICATION</scope>
</reference>
<dbReference type="GO" id="GO:0000492">
    <property type="term" value="P:box C/D snoRNP assembly"/>
    <property type="evidence" value="ECO:0007669"/>
    <property type="project" value="TreeGrafter"/>
</dbReference>
<comment type="similarity">
    <text evidence="1">Belongs to the PIH1 family.</text>
</comment>
<dbReference type="GO" id="GO:0097255">
    <property type="term" value="C:R2TP complex"/>
    <property type="evidence" value="ECO:0007669"/>
    <property type="project" value="TreeGrafter"/>
</dbReference>
<evidence type="ECO:0000313" key="7">
    <source>
        <dbReference type="Proteomes" id="UP000594262"/>
    </source>
</evidence>
<dbReference type="InterPro" id="IPR012981">
    <property type="entry name" value="PIH1_N"/>
</dbReference>
<dbReference type="PANTHER" id="PTHR22997:SF0">
    <property type="entry name" value="PIH1 DOMAIN-CONTAINING PROTEIN 1"/>
    <property type="match status" value="1"/>
</dbReference>
<keyword evidence="7" id="KW-1185">Reference proteome</keyword>
<dbReference type="InterPro" id="IPR041442">
    <property type="entry name" value="PIH1D1/2/3_CS-like"/>
</dbReference>
<dbReference type="SUPFAM" id="SSF49764">
    <property type="entry name" value="HSP20-like chaperones"/>
    <property type="match status" value="1"/>
</dbReference>
<dbReference type="GO" id="GO:0005737">
    <property type="term" value="C:cytoplasm"/>
    <property type="evidence" value="ECO:0007669"/>
    <property type="project" value="TreeGrafter"/>
</dbReference>
<dbReference type="Pfam" id="PF18201">
    <property type="entry name" value="PIH1_CS"/>
    <property type="match status" value="1"/>
</dbReference>
<dbReference type="Proteomes" id="UP000594262">
    <property type="component" value="Unplaced"/>
</dbReference>
<organism evidence="6 7">
    <name type="scientific">Clytia hemisphaerica</name>
    <dbReference type="NCBI Taxonomy" id="252671"/>
    <lineage>
        <taxon>Eukaryota</taxon>
        <taxon>Metazoa</taxon>
        <taxon>Cnidaria</taxon>
        <taxon>Hydrozoa</taxon>
        <taxon>Hydroidolina</taxon>
        <taxon>Leptothecata</taxon>
        <taxon>Obeliida</taxon>
        <taxon>Clytiidae</taxon>
        <taxon>Clytia</taxon>
    </lineage>
</organism>
<protein>
    <recommendedName>
        <fullName evidence="2">PIH1 domain-containing protein 1</fullName>
    </recommendedName>
</protein>
<evidence type="ECO:0000256" key="3">
    <source>
        <dbReference type="ARBA" id="ARBA00046233"/>
    </source>
</evidence>
<sequence>MADSEVLSGGFDEGSKLFKSLLVDTKSDLDKAYESYQKGPEANLVAPKPGWCIKTWKTDGEKVFMNVCTSDMVLKPKDLSEDEVRKIVESEDPTKFRIPMGIGEAHKEHENSGKEVDVYDIVIHPEFFTKCQQQSFFKEFFIMLIFDGLEAKYELNLNREYKILKNRKAMGTLQMQTVRSKSKPVIMEMDPVMAELEQEQLDEQRQKQQIMSEVSSTKYTSTHRTQQKYVEPKFTMIKEPDEGTPEFLVFEISLPKQNSSKNVILDVGEDCLILHASDGNYKMDLDLPYNVNNDETGAQFNKKTKVLTVTLPVLVNS</sequence>